<gene>
    <name evidence="7" type="ORF">VKT23_008992</name>
</gene>
<comment type="caution">
    <text evidence="7">The sequence shown here is derived from an EMBL/GenBank/DDBJ whole genome shotgun (WGS) entry which is preliminary data.</text>
</comment>
<accession>A0ABR1JG42</accession>
<dbReference type="Proteomes" id="UP001498398">
    <property type="component" value="Unassembled WGS sequence"/>
</dbReference>
<feature type="transmembrane region" description="Helical" evidence="5">
    <location>
        <begin position="155"/>
        <end position="178"/>
    </location>
</feature>
<feature type="domain" description="Sugar phosphate transporter" evidence="6">
    <location>
        <begin position="326"/>
        <end position="456"/>
    </location>
</feature>
<feature type="transmembrane region" description="Helical" evidence="5">
    <location>
        <begin position="209"/>
        <end position="227"/>
    </location>
</feature>
<feature type="transmembrane region" description="Helical" evidence="5">
    <location>
        <begin position="416"/>
        <end position="437"/>
    </location>
</feature>
<dbReference type="InterPro" id="IPR004853">
    <property type="entry name" value="Sugar_P_trans_dom"/>
</dbReference>
<evidence type="ECO:0000313" key="7">
    <source>
        <dbReference type="EMBL" id="KAK7461063.1"/>
    </source>
</evidence>
<feature type="domain" description="Sugar phosphate transporter" evidence="6">
    <location>
        <begin position="83"/>
        <end position="253"/>
    </location>
</feature>
<feature type="transmembrane region" description="Helical" evidence="5">
    <location>
        <begin position="184"/>
        <end position="202"/>
    </location>
</feature>
<keyword evidence="4 5" id="KW-0472">Membrane</keyword>
<organism evidence="7 8">
    <name type="scientific">Marasmiellus scandens</name>
    <dbReference type="NCBI Taxonomy" id="2682957"/>
    <lineage>
        <taxon>Eukaryota</taxon>
        <taxon>Fungi</taxon>
        <taxon>Dikarya</taxon>
        <taxon>Basidiomycota</taxon>
        <taxon>Agaricomycotina</taxon>
        <taxon>Agaricomycetes</taxon>
        <taxon>Agaricomycetidae</taxon>
        <taxon>Agaricales</taxon>
        <taxon>Marasmiineae</taxon>
        <taxon>Omphalotaceae</taxon>
        <taxon>Marasmiellus</taxon>
    </lineage>
</organism>
<evidence type="ECO:0000256" key="3">
    <source>
        <dbReference type="ARBA" id="ARBA00022989"/>
    </source>
</evidence>
<proteinExistence type="predicted"/>
<sequence>MSSYLSYQTSHDFSPNMNVNSRLHAQMNHRESESGFLPLPSPSSSQSSFSTSSSSTLSSFSSSSSLSSLSFSKDKLNNSRFLWLTLYFSFNLGLTLYNKLVLVRFPFPYTLTAVHALFGTIGGHVLRWAGVYNVPSRPTPGSDRSWRGRSRKEMTVLLAFSMLYSVNIAISNLSLQLVTVPFHQVVRAATPIFVIVLSFLCLGKSSSRAKIISLVPVVLGVALATYGDYYFTSWGLVLTLFGTVLAALKTIFTNVLQSPIPKPNLDSDDEAEHGMITKEKTHLLPMPSPTRYSFSSSILPSSLSFSLPFSSTQTVNLNSHLKSLRKTISTARLHLHPLDLLYLLSPLAFVQCLFLAKISGEIDAILASFSMPITGHGGAMPGLDPFKTLLALSLNGLIAFGLNVVSFSANKKVGALGITVAANIKQVLTILFAVSLFDLRVTTINLIGILLTLVGGAWFARVEWVERQGRR</sequence>
<keyword evidence="2 5" id="KW-0812">Transmembrane</keyword>
<comment type="subcellular location">
    <subcellularLocation>
        <location evidence="1">Membrane</location>
        <topology evidence="1">Multi-pass membrane protein</topology>
    </subcellularLocation>
</comment>
<name>A0ABR1JG42_9AGAR</name>
<reference evidence="7 8" key="1">
    <citation type="submission" date="2024-01" db="EMBL/GenBank/DDBJ databases">
        <title>A draft genome for the cacao thread blight pathogen Marasmiellus scandens.</title>
        <authorList>
            <person name="Baruah I.K."/>
            <person name="Leung J."/>
            <person name="Bukari Y."/>
            <person name="Amoako-Attah I."/>
            <person name="Meinhardt L.W."/>
            <person name="Bailey B.A."/>
            <person name="Cohen S.P."/>
        </authorList>
    </citation>
    <scope>NUCLEOTIDE SEQUENCE [LARGE SCALE GENOMIC DNA]</scope>
    <source>
        <strain evidence="7 8">GH-19</strain>
    </source>
</reference>
<feature type="transmembrane region" description="Helical" evidence="5">
    <location>
        <begin position="81"/>
        <end position="100"/>
    </location>
</feature>
<evidence type="ECO:0000259" key="6">
    <source>
        <dbReference type="Pfam" id="PF03151"/>
    </source>
</evidence>
<feature type="transmembrane region" description="Helical" evidence="5">
    <location>
        <begin position="112"/>
        <end position="134"/>
    </location>
</feature>
<evidence type="ECO:0000313" key="8">
    <source>
        <dbReference type="Proteomes" id="UP001498398"/>
    </source>
</evidence>
<evidence type="ECO:0000256" key="1">
    <source>
        <dbReference type="ARBA" id="ARBA00004141"/>
    </source>
</evidence>
<evidence type="ECO:0000256" key="2">
    <source>
        <dbReference type="ARBA" id="ARBA00022692"/>
    </source>
</evidence>
<feature type="transmembrane region" description="Helical" evidence="5">
    <location>
        <begin position="389"/>
        <end position="409"/>
    </location>
</feature>
<dbReference type="Pfam" id="PF03151">
    <property type="entry name" value="TPT"/>
    <property type="match status" value="2"/>
</dbReference>
<keyword evidence="8" id="KW-1185">Reference proteome</keyword>
<dbReference type="EMBL" id="JBANRG010000014">
    <property type="protein sequence ID" value="KAK7461063.1"/>
    <property type="molecule type" value="Genomic_DNA"/>
</dbReference>
<dbReference type="InterPro" id="IPR050186">
    <property type="entry name" value="TPT_transporter"/>
</dbReference>
<feature type="transmembrane region" description="Helical" evidence="5">
    <location>
        <begin position="340"/>
        <end position="360"/>
    </location>
</feature>
<feature type="transmembrane region" description="Helical" evidence="5">
    <location>
        <begin position="443"/>
        <end position="462"/>
    </location>
</feature>
<feature type="transmembrane region" description="Helical" evidence="5">
    <location>
        <begin position="233"/>
        <end position="252"/>
    </location>
</feature>
<protein>
    <recommendedName>
        <fullName evidence="6">Sugar phosphate transporter domain-containing protein</fullName>
    </recommendedName>
</protein>
<evidence type="ECO:0000256" key="4">
    <source>
        <dbReference type="ARBA" id="ARBA00023136"/>
    </source>
</evidence>
<dbReference type="PANTHER" id="PTHR11132">
    <property type="entry name" value="SOLUTE CARRIER FAMILY 35"/>
    <property type="match status" value="1"/>
</dbReference>
<evidence type="ECO:0000256" key="5">
    <source>
        <dbReference type="SAM" id="Phobius"/>
    </source>
</evidence>
<keyword evidence="3 5" id="KW-1133">Transmembrane helix</keyword>